<comment type="caution">
    <text evidence="10">The sequence shown here is derived from an EMBL/GenBank/DDBJ whole genome shotgun (WGS) entry which is preliminary data.</text>
</comment>
<evidence type="ECO:0000256" key="7">
    <source>
        <dbReference type="SAM" id="Phobius"/>
    </source>
</evidence>
<dbReference type="PATRIC" id="fig|1227492.4.peg.1818"/>
<dbReference type="RefSeq" id="WP_006167271.1">
    <property type="nucleotide sequence ID" value="NZ_AOIN01000056.1"/>
</dbReference>
<feature type="transmembrane region" description="Helical" evidence="7">
    <location>
        <begin position="114"/>
        <end position="132"/>
    </location>
</feature>
<dbReference type="STRING" id="1227492.C482_09302"/>
<dbReference type="InterPro" id="IPR058533">
    <property type="entry name" value="Cation_efflux_TM"/>
</dbReference>
<dbReference type="Gene3D" id="1.20.1510.10">
    <property type="entry name" value="Cation efflux protein transmembrane domain"/>
    <property type="match status" value="1"/>
</dbReference>
<dbReference type="GO" id="GO:0008324">
    <property type="term" value="F:monoatomic cation transmembrane transporter activity"/>
    <property type="evidence" value="ECO:0007669"/>
    <property type="project" value="InterPro"/>
</dbReference>
<dbReference type="NCBIfam" id="TIGR01297">
    <property type="entry name" value="CDF"/>
    <property type="match status" value="1"/>
</dbReference>
<evidence type="ECO:0000259" key="8">
    <source>
        <dbReference type="Pfam" id="PF01545"/>
    </source>
</evidence>
<proteinExistence type="predicted"/>
<accession>M0AP02</accession>
<feature type="transmembrane region" description="Helical" evidence="7">
    <location>
        <begin position="159"/>
        <end position="181"/>
    </location>
</feature>
<dbReference type="InterPro" id="IPR027469">
    <property type="entry name" value="Cation_efflux_TMD_sf"/>
</dbReference>
<evidence type="ECO:0000256" key="4">
    <source>
        <dbReference type="ARBA" id="ARBA00022989"/>
    </source>
</evidence>
<keyword evidence="5 7" id="KW-0472">Membrane</keyword>
<dbReference type="Proteomes" id="UP000011693">
    <property type="component" value="Unassembled WGS sequence"/>
</dbReference>
<dbReference type="Pfam" id="PF01545">
    <property type="entry name" value="Cation_efflux"/>
    <property type="match status" value="1"/>
</dbReference>
<feature type="domain" description="Cation efflux protein transmembrane" evidence="8">
    <location>
        <begin position="8"/>
        <end position="218"/>
    </location>
</feature>
<dbReference type="PANTHER" id="PTHR13414">
    <property type="entry name" value="HUEL-CATION TRANSPORTER"/>
    <property type="match status" value="1"/>
</dbReference>
<dbReference type="Pfam" id="PF16916">
    <property type="entry name" value="ZT_dimer"/>
    <property type="match status" value="1"/>
</dbReference>
<keyword evidence="4 7" id="KW-1133">Transmembrane helix</keyword>
<evidence type="ECO:0000313" key="11">
    <source>
        <dbReference type="Proteomes" id="UP000011693"/>
    </source>
</evidence>
<gene>
    <name evidence="10" type="ORF">C482_09302</name>
</gene>
<dbReference type="SUPFAM" id="SSF160240">
    <property type="entry name" value="Cation efflux protein cytoplasmic domain-like"/>
    <property type="match status" value="1"/>
</dbReference>
<protein>
    <submittedName>
        <fullName evidence="10">Zinc/cadmium/cations transporter</fullName>
    </submittedName>
</protein>
<organism evidence="10 11">
    <name type="scientific">Natrialba chahannaoensis JCM 10990</name>
    <dbReference type="NCBI Taxonomy" id="1227492"/>
    <lineage>
        <taxon>Archaea</taxon>
        <taxon>Methanobacteriati</taxon>
        <taxon>Methanobacteriota</taxon>
        <taxon>Stenosarchaea group</taxon>
        <taxon>Halobacteria</taxon>
        <taxon>Halobacteriales</taxon>
        <taxon>Natrialbaceae</taxon>
        <taxon>Natrialba</taxon>
    </lineage>
</organism>
<evidence type="ECO:0000313" key="10">
    <source>
        <dbReference type="EMBL" id="ELY99672.1"/>
    </source>
</evidence>
<dbReference type="GO" id="GO:0006829">
    <property type="term" value="P:zinc ion transport"/>
    <property type="evidence" value="ECO:0007669"/>
    <property type="project" value="InterPro"/>
</dbReference>
<feature type="domain" description="Cation efflux protein cytoplasmic" evidence="9">
    <location>
        <begin position="227"/>
        <end position="300"/>
    </location>
</feature>
<keyword evidence="11" id="KW-1185">Reference proteome</keyword>
<feature type="region of interest" description="Disordered" evidence="6">
    <location>
        <begin position="299"/>
        <end position="331"/>
    </location>
</feature>
<dbReference type="PANTHER" id="PTHR13414:SF9">
    <property type="entry name" value="PROTON-COUPLED ZINC ANTIPORTER SLC30A9, MITOCHONDRIAL"/>
    <property type="match status" value="1"/>
</dbReference>
<reference evidence="10 11" key="1">
    <citation type="journal article" date="2014" name="PLoS Genet.">
        <title>Phylogenetically driven sequencing of extremely halophilic archaea reveals strategies for static and dynamic osmo-response.</title>
        <authorList>
            <person name="Becker E.A."/>
            <person name="Seitzer P.M."/>
            <person name="Tritt A."/>
            <person name="Larsen D."/>
            <person name="Krusor M."/>
            <person name="Yao A.I."/>
            <person name="Wu D."/>
            <person name="Madern D."/>
            <person name="Eisen J.A."/>
            <person name="Darling A.E."/>
            <person name="Facciotti M.T."/>
        </authorList>
    </citation>
    <scope>NUCLEOTIDE SEQUENCE [LARGE SCALE GENOMIC DNA]</scope>
    <source>
        <strain evidence="10 11">JCM 10990</strain>
    </source>
</reference>
<feature type="transmembrane region" description="Helical" evidence="7">
    <location>
        <begin position="193"/>
        <end position="212"/>
    </location>
</feature>
<evidence type="ECO:0000256" key="5">
    <source>
        <dbReference type="ARBA" id="ARBA00023136"/>
    </source>
</evidence>
<keyword evidence="2" id="KW-0813">Transport</keyword>
<dbReference type="InterPro" id="IPR036837">
    <property type="entry name" value="Cation_efflux_CTD_sf"/>
</dbReference>
<dbReference type="InterPro" id="IPR027470">
    <property type="entry name" value="Cation_efflux_CTD"/>
</dbReference>
<dbReference type="InterPro" id="IPR002524">
    <property type="entry name" value="Cation_efflux"/>
</dbReference>
<dbReference type="EMBL" id="AOIN01000056">
    <property type="protein sequence ID" value="ELY99672.1"/>
    <property type="molecule type" value="Genomic_DNA"/>
</dbReference>
<sequence length="331" mass="35431">MVSTRVVVLVSFGASLAIAVAKFVAYLTTGNVSMLSQTYYSISDAANQVLLLLGFRLSEAGASRKHPFGRGKEQYFFAFVVTVLLFGIAGFASVREGYAALDGPAATTNVTINYVVLGVALVFESYAFYTSYHGLQTERKAAGFDSLTATFRHSKDAPLLTAATENVVAVVGVVVAILGVYLTSQTGDPVYDATASIVIGLLLMALALALAWENRSLIVGEGVTRMEHRAIIDAIESVDGVTELLDLRTMHLGPDSVLVACDVRFDPNMETATIEQTVDVIEARVQDRVPTADRIYVEAETELGTEIEADAETETETEAGTESNSETESES</sequence>
<evidence type="ECO:0000256" key="6">
    <source>
        <dbReference type="SAM" id="MobiDB-lite"/>
    </source>
</evidence>
<dbReference type="SUPFAM" id="SSF161111">
    <property type="entry name" value="Cation efflux protein transmembrane domain-like"/>
    <property type="match status" value="1"/>
</dbReference>
<dbReference type="InterPro" id="IPR040177">
    <property type="entry name" value="SLC30A9"/>
</dbReference>
<feature type="transmembrane region" description="Helical" evidence="7">
    <location>
        <begin position="75"/>
        <end position="94"/>
    </location>
</feature>
<evidence type="ECO:0000256" key="1">
    <source>
        <dbReference type="ARBA" id="ARBA00004141"/>
    </source>
</evidence>
<evidence type="ECO:0000259" key="9">
    <source>
        <dbReference type="Pfam" id="PF16916"/>
    </source>
</evidence>
<evidence type="ECO:0000256" key="3">
    <source>
        <dbReference type="ARBA" id="ARBA00022692"/>
    </source>
</evidence>
<dbReference type="GO" id="GO:0016020">
    <property type="term" value="C:membrane"/>
    <property type="evidence" value="ECO:0007669"/>
    <property type="project" value="UniProtKB-SubCell"/>
</dbReference>
<name>M0AP02_9EURY</name>
<dbReference type="Gene3D" id="3.30.70.1350">
    <property type="entry name" value="Cation efflux protein, cytoplasmic domain"/>
    <property type="match status" value="1"/>
</dbReference>
<dbReference type="OrthoDB" id="290964at2157"/>
<dbReference type="AlphaFoldDB" id="M0AP02"/>
<evidence type="ECO:0000256" key="2">
    <source>
        <dbReference type="ARBA" id="ARBA00022448"/>
    </source>
</evidence>
<comment type="subcellular location">
    <subcellularLocation>
        <location evidence="1">Membrane</location>
        <topology evidence="1">Multi-pass membrane protein</topology>
    </subcellularLocation>
</comment>
<keyword evidence="3 7" id="KW-0812">Transmembrane</keyword>